<name>A0ABY4T410_9GAMM</name>
<reference evidence="1" key="1">
    <citation type="submission" date="2020-10" db="EMBL/GenBank/DDBJ databases">
        <title>Whole-genome sequence of Luteibacter sp. EIF3.</title>
        <authorList>
            <person name="Friedrich I."/>
            <person name="Hertel R."/>
            <person name="Daniel R."/>
        </authorList>
    </citation>
    <scope>NUCLEOTIDE SEQUENCE</scope>
    <source>
        <strain evidence="1">EIF3</strain>
    </source>
</reference>
<evidence type="ECO:0000313" key="2">
    <source>
        <dbReference type="Proteomes" id="UP001056681"/>
    </source>
</evidence>
<protein>
    <submittedName>
        <fullName evidence="1">Uncharacterized protein</fullName>
    </submittedName>
</protein>
<dbReference type="EMBL" id="CP063231">
    <property type="protein sequence ID" value="URL59624.1"/>
    <property type="molecule type" value="Genomic_DNA"/>
</dbReference>
<sequence>MSELIAYSELHPLSPGQERMLAKLTHMVAIGAQVQVDGEPIPLSDHFIRKFPDEI</sequence>
<organism evidence="1 2">
    <name type="scientific">Luteibacter flocculans</name>
    <dbReference type="NCBI Taxonomy" id="2780091"/>
    <lineage>
        <taxon>Bacteria</taxon>
        <taxon>Pseudomonadati</taxon>
        <taxon>Pseudomonadota</taxon>
        <taxon>Gammaproteobacteria</taxon>
        <taxon>Lysobacterales</taxon>
        <taxon>Rhodanobacteraceae</taxon>
        <taxon>Luteibacter</taxon>
    </lineage>
</organism>
<dbReference type="Proteomes" id="UP001056681">
    <property type="component" value="Chromosome"/>
</dbReference>
<proteinExistence type="predicted"/>
<accession>A0ABY4T410</accession>
<gene>
    <name evidence="1" type="ORF">IM816_05875</name>
</gene>
<evidence type="ECO:0000313" key="1">
    <source>
        <dbReference type="EMBL" id="URL59624.1"/>
    </source>
</evidence>
<dbReference type="RefSeq" id="WP_250340146.1">
    <property type="nucleotide sequence ID" value="NZ_CP063231.1"/>
</dbReference>
<keyword evidence="2" id="KW-1185">Reference proteome</keyword>